<feature type="non-terminal residue" evidence="2">
    <location>
        <position position="43"/>
    </location>
</feature>
<organism evidence="2">
    <name type="scientific">marine metagenome</name>
    <dbReference type="NCBI Taxonomy" id="408172"/>
    <lineage>
        <taxon>unclassified sequences</taxon>
        <taxon>metagenomes</taxon>
        <taxon>ecological metagenomes</taxon>
    </lineage>
</organism>
<protein>
    <submittedName>
        <fullName evidence="2">Uncharacterized protein</fullName>
    </submittedName>
</protein>
<gene>
    <name evidence="2" type="ORF">METZ01_LOCUS175600</name>
</gene>
<proteinExistence type="predicted"/>
<evidence type="ECO:0000313" key="2">
    <source>
        <dbReference type="EMBL" id="SVB22746.1"/>
    </source>
</evidence>
<evidence type="ECO:0000256" key="1">
    <source>
        <dbReference type="SAM" id="MobiDB-lite"/>
    </source>
</evidence>
<name>A0A382C9I9_9ZZZZ</name>
<dbReference type="AlphaFoldDB" id="A0A382C9I9"/>
<reference evidence="2" key="1">
    <citation type="submission" date="2018-05" db="EMBL/GenBank/DDBJ databases">
        <authorList>
            <person name="Lanie J.A."/>
            <person name="Ng W.-L."/>
            <person name="Kazmierczak K.M."/>
            <person name="Andrzejewski T.M."/>
            <person name="Davidsen T.M."/>
            <person name="Wayne K.J."/>
            <person name="Tettelin H."/>
            <person name="Glass J.I."/>
            <person name="Rusch D."/>
            <person name="Podicherti R."/>
            <person name="Tsui H.-C.T."/>
            <person name="Winkler M.E."/>
        </authorList>
    </citation>
    <scope>NUCLEOTIDE SEQUENCE</scope>
</reference>
<accession>A0A382C9I9</accession>
<feature type="compositionally biased region" description="Polar residues" evidence="1">
    <location>
        <begin position="24"/>
        <end position="33"/>
    </location>
</feature>
<sequence length="43" mass="4845">MIKLTVIYDLLADADHEAFIANRTTSTQEQNLSEPGVVKSDFY</sequence>
<feature type="region of interest" description="Disordered" evidence="1">
    <location>
        <begin position="24"/>
        <end position="43"/>
    </location>
</feature>
<dbReference type="EMBL" id="UINC01033442">
    <property type="protein sequence ID" value="SVB22746.1"/>
    <property type="molecule type" value="Genomic_DNA"/>
</dbReference>